<feature type="region of interest" description="Disordered" evidence="11">
    <location>
        <begin position="93"/>
        <end position="120"/>
    </location>
</feature>
<reference evidence="14" key="1">
    <citation type="journal article" date="2017" name="Nat. Ecol. Evol.">
        <title>Genome expansion and lineage-specific genetic innovations in the forest pathogenic fungi Armillaria.</title>
        <authorList>
            <person name="Sipos G."/>
            <person name="Prasanna A.N."/>
            <person name="Walter M.C."/>
            <person name="O'Connor E."/>
            <person name="Balint B."/>
            <person name="Krizsan K."/>
            <person name="Kiss B."/>
            <person name="Hess J."/>
            <person name="Varga T."/>
            <person name="Slot J."/>
            <person name="Riley R."/>
            <person name="Boka B."/>
            <person name="Rigling D."/>
            <person name="Barry K."/>
            <person name="Lee J."/>
            <person name="Mihaltcheva S."/>
            <person name="LaButti K."/>
            <person name="Lipzen A."/>
            <person name="Waldron R."/>
            <person name="Moloney N.M."/>
            <person name="Sperisen C."/>
            <person name="Kredics L."/>
            <person name="Vagvoelgyi C."/>
            <person name="Patrignani A."/>
            <person name="Fitzpatrick D."/>
            <person name="Nagy I."/>
            <person name="Doyle S."/>
            <person name="Anderson J.B."/>
            <person name="Grigoriev I.V."/>
            <person name="Gueldener U."/>
            <person name="Muensterkoetter M."/>
            <person name="Nagy L.G."/>
        </authorList>
    </citation>
    <scope>NUCLEOTIDE SEQUENCE [LARGE SCALE GENOMIC DNA]</scope>
    <source>
        <strain evidence="14">28-4</strain>
    </source>
</reference>
<evidence type="ECO:0000256" key="1">
    <source>
        <dbReference type="ARBA" id="ARBA00002490"/>
    </source>
</evidence>
<keyword evidence="7" id="KW-0999">Mitochondrion inner membrane</keyword>
<dbReference type="Pfam" id="PF14138">
    <property type="entry name" value="COX16"/>
    <property type="match status" value="1"/>
</dbReference>
<dbReference type="EMBL" id="KZ293415">
    <property type="protein sequence ID" value="PBK78893.1"/>
    <property type="molecule type" value="Genomic_DNA"/>
</dbReference>
<name>A0A2H3CRX8_9AGAR</name>
<dbReference type="Proteomes" id="UP000218334">
    <property type="component" value="Unassembled WGS sequence"/>
</dbReference>
<evidence type="ECO:0000256" key="6">
    <source>
        <dbReference type="ARBA" id="ARBA00022692"/>
    </source>
</evidence>
<keyword evidence="6 12" id="KW-0812">Transmembrane</keyword>
<keyword evidence="9" id="KW-0496">Mitochondrion</keyword>
<evidence type="ECO:0000256" key="2">
    <source>
        <dbReference type="ARBA" id="ARBA00004434"/>
    </source>
</evidence>
<comment type="function">
    <text evidence="1">Required for the assembly of the mitochondrial respiratory chain complex IV (CIV), also known as cytochrome c oxidase. May participate in merging the COX1 and COX2 assembly lines.</text>
</comment>
<dbReference type="PANTHER" id="PTHR17130:SF14">
    <property type="entry name" value="CYTOCHROME C OXIDASE ASSEMBLY PROTEIN COX16 HOMOLOG, MITOCHONDRIAL"/>
    <property type="match status" value="1"/>
</dbReference>
<evidence type="ECO:0000256" key="9">
    <source>
        <dbReference type="ARBA" id="ARBA00023128"/>
    </source>
</evidence>
<dbReference type="STRING" id="1076256.A0A2H3CRX8"/>
<comment type="subcellular location">
    <subcellularLocation>
        <location evidence="2">Mitochondrion inner membrane</location>
        <topology evidence="2">Single-pass membrane protein</topology>
    </subcellularLocation>
</comment>
<proteinExistence type="inferred from homology"/>
<evidence type="ECO:0000256" key="11">
    <source>
        <dbReference type="SAM" id="MobiDB-lite"/>
    </source>
</evidence>
<gene>
    <name evidence="13" type="ORF">ARMSODRAFT_902515</name>
</gene>
<feature type="transmembrane region" description="Helical" evidence="12">
    <location>
        <begin position="27"/>
        <end position="47"/>
    </location>
</feature>
<dbReference type="GO" id="GO:0005743">
    <property type="term" value="C:mitochondrial inner membrane"/>
    <property type="evidence" value="ECO:0007669"/>
    <property type="project" value="UniProtKB-SubCell"/>
</dbReference>
<dbReference type="InterPro" id="IPR020164">
    <property type="entry name" value="Cyt_c_Oxase_assmbl_COX16"/>
</dbReference>
<organism evidence="13 14">
    <name type="scientific">Armillaria solidipes</name>
    <dbReference type="NCBI Taxonomy" id="1076256"/>
    <lineage>
        <taxon>Eukaryota</taxon>
        <taxon>Fungi</taxon>
        <taxon>Dikarya</taxon>
        <taxon>Basidiomycota</taxon>
        <taxon>Agaricomycotina</taxon>
        <taxon>Agaricomycetes</taxon>
        <taxon>Agaricomycetidae</taxon>
        <taxon>Agaricales</taxon>
        <taxon>Marasmiineae</taxon>
        <taxon>Physalacriaceae</taxon>
        <taxon>Armillaria</taxon>
    </lineage>
</organism>
<evidence type="ECO:0000313" key="14">
    <source>
        <dbReference type="Proteomes" id="UP000218334"/>
    </source>
</evidence>
<evidence type="ECO:0000256" key="8">
    <source>
        <dbReference type="ARBA" id="ARBA00022989"/>
    </source>
</evidence>
<accession>A0A2H3CRX8</accession>
<dbReference type="PANTHER" id="PTHR17130">
    <property type="entry name" value="MITOCHONDRIAL OUTER MEMBRANE PROTEIN 25"/>
    <property type="match status" value="1"/>
</dbReference>
<evidence type="ECO:0000256" key="4">
    <source>
        <dbReference type="ARBA" id="ARBA00015368"/>
    </source>
</evidence>
<evidence type="ECO:0000256" key="3">
    <source>
        <dbReference type="ARBA" id="ARBA00008370"/>
    </source>
</evidence>
<evidence type="ECO:0000256" key="5">
    <source>
        <dbReference type="ARBA" id="ARBA00019222"/>
    </source>
</evidence>
<keyword evidence="10 12" id="KW-0472">Membrane</keyword>
<dbReference type="AlphaFoldDB" id="A0A2H3CRX8"/>
<evidence type="ECO:0000256" key="12">
    <source>
        <dbReference type="SAM" id="Phobius"/>
    </source>
</evidence>
<keyword evidence="14" id="KW-1185">Reference proteome</keyword>
<comment type="similarity">
    <text evidence="3">Belongs to the COX16 family.</text>
</comment>
<keyword evidence="8 12" id="KW-1133">Transmembrane helix</keyword>
<evidence type="ECO:0000256" key="7">
    <source>
        <dbReference type="ARBA" id="ARBA00022792"/>
    </source>
</evidence>
<protein>
    <recommendedName>
        <fullName evidence="4">Cytochrome c oxidase assembly protein COX16, mitochondrial</fullName>
    </recommendedName>
    <alternativeName>
        <fullName evidence="5">Cytochrome c oxidase assembly protein cox16, mitochondrial</fullName>
    </alternativeName>
</protein>
<dbReference type="GO" id="GO:0033617">
    <property type="term" value="P:mitochondrial respiratory chain complex IV assembly"/>
    <property type="evidence" value="ECO:0007669"/>
    <property type="project" value="TreeGrafter"/>
</dbReference>
<sequence>MPVFESKPLSTPKWQAVANKTFARNPLIFGIPFVLIMVGASFAMTPFTQTRYDLHDQQVKAVTKEQELGLSKNRKKFDIREEYYRLSAEVDDEWEQRRVPRPKGLPEWGVPPTEPPDKKT</sequence>
<evidence type="ECO:0000256" key="10">
    <source>
        <dbReference type="ARBA" id="ARBA00023136"/>
    </source>
</evidence>
<evidence type="ECO:0000313" key="13">
    <source>
        <dbReference type="EMBL" id="PBK78893.1"/>
    </source>
</evidence>